<organism evidence="8 9">
    <name type="scientific">Shewanella electrica</name>
    <dbReference type="NCBI Taxonomy" id="515560"/>
    <lineage>
        <taxon>Bacteria</taxon>
        <taxon>Pseudomonadati</taxon>
        <taxon>Pseudomonadota</taxon>
        <taxon>Gammaproteobacteria</taxon>
        <taxon>Alteromonadales</taxon>
        <taxon>Shewanellaceae</taxon>
        <taxon>Shewanella</taxon>
    </lineage>
</organism>
<evidence type="ECO:0000313" key="8">
    <source>
        <dbReference type="EMBL" id="MCS4557405.1"/>
    </source>
</evidence>
<keyword evidence="9" id="KW-1185">Reference proteome</keyword>
<dbReference type="RefSeq" id="WP_238896884.1">
    <property type="nucleotide sequence ID" value="NZ_JAKOGG010000009.1"/>
</dbReference>
<evidence type="ECO:0000256" key="2">
    <source>
        <dbReference type="ARBA" id="ARBA00009477"/>
    </source>
</evidence>
<dbReference type="Proteomes" id="UP001201549">
    <property type="component" value="Unassembled WGS sequence"/>
</dbReference>
<evidence type="ECO:0000259" key="4">
    <source>
        <dbReference type="Pfam" id="PF25876"/>
    </source>
</evidence>
<feature type="coiled-coil region" evidence="3">
    <location>
        <begin position="143"/>
        <end position="177"/>
    </location>
</feature>
<dbReference type="NCBIfam" id="TIGR01730">
    <property type="entry name" value="RND_mfp"/>
    <property type="match status" value="1"/>
</dbReference>
<feature type="domain" description="Multidrug resistance protein MdtA-like beta-barrel" evidence="6">
    <location>
        <begin position="219"/>
        <end position="305"/>
    </location>
</feature>
<dbReference type="InterPro" id="IPR058626">
    <property type="entry name" value="MdtA-like_b-barrel"/>
</dbReference>
<dbReference type="SUPFAM" id="SSF111369">
    <property type="entry name" value="HlyD-like secretion proteins"/>
    <property type="match status" value="1"/>
</dbReference>
<dbReference type="Gene3D" id="1.10.287.470">
    <property type="entry name" value="Helix hairpin bin"/>
    <property type="match status" value="1"/>
</dbReference>
<dbReference type="Gene3D" id="2.40.30.170">
    <property type="match status" value="1"/>
</dbReference>
<sequence length="402" mass="42528">MNVTTFVKRHRLLALATAGVLGSGMVAMLPGEPAQAETQTLAVAVPVTAVQVHQQHFMPWHEYSGSVEAIDQVNVRARVAGMLQSVHFEEGAYVEKGQLLLTIDPAPFQAEQQKAEATVAAAAAQSAQAHLEYQRAKRLWEQKLIAENDMEQLQNTANAAKANLQAAKADLALARLNLSYTQVTAPVAGRIGKLAFTPGNLIAAGNSADPITSIVSMSPIYVNFDVESAIATGVLAQLGNGREQLARLDQVPVKAQSNGGAITEQGKLKLVNNMVDAGSGTLNMRAVFDNTDGQLLPGQFVRVSLGQAQPSEGVLLTETAIGTDQDKKYVLVVDQQNQVEYRSVTLGSIVAGKRVISTGLNEGERVIVSGLQRVRPGSKVTVTIADDNATAMAATTMANKGA</sequence>
<feature type="domain" description="Multidrug resistance protein MdtA-like C-terminal permuted SH3" evidence="7">
    <location>
        <begin position="322"/>
        <end position="373"/>
    </location>
</feature>
<dbReference type="InterPro" id="IPR006143">
    <property type="entry name" value="RND_pump_MFP"/>
</dbReference>
<dbReference type="Pfam" id="PF25917">
    <property type="entry name" value="BSH_RND"/>
    <property type="match status" value="1"/>
</dbReference>
<name>A0ABT2FM52_9GAMM</name>
<accession>A0ABT2FM52</accession>
<dbReference type="PANTHER" id="PTHR30158:SF10">
    <property type="entry name" value="CATION EFFLUX PUMP"/>
    <property type="match status" value="1"/>
</dbReference>
<dbReference type="InterPro" id="IPR058627">
    <property type="entry name" value="MdtA-like_C"/>
</dbReference>
<comment type="caution">
    <text evidence="8">The sequence shown here is derived from an EMBL/GenBank/DDBJ whole genome shotgun (WGS) entry which is preliminary data.</text>
</comment>
<evidence type="ECO:0000256" key="1">
    <source>
        <dbReference type="ARBA" id="ARBA00004519"/>
    </source>
</evidence>
<feature type="domain" description="Multidrug resistance protein MdtA-like barrel-sandwich hybrid" evidence="5">
    <location>
        <begin position="72"/>
        <end position="211"/>
    </location>
</feature>
<gene>
    <name evidence="8" type="ORF">L9G74_13215</name>
</gene>
<keyword evidence="3" id="KW-0175">Coiled coil</keyword>
<dbReference type="Pfam" id="PF25967">
    <property type="entry name" value="RND-MFP_C"/>
    <property type="match status" value="1"/>
</dbReference>
<dbReference type="EMBL" id="JAKOGG010000009">
    <property type="protein sequence ID" value="MCS4557405.1"/>
    <property type="molecule type" value="Genomic_DNA"/>
</dbReference>
<dbReference type="Gene3D" id="2.40.420.20">
    <property type="match status" value="1"/>
</dbReference>
<evidence type="ECO:0000259" key="7">
    <source>
        <dbReference type="Pfam" id="PF25967"/>
    </source>
</evidence>
<evidence type="ECO:0000259" key="6">
    <source>
        <dbReference type="Pfam" id="PF25944"/>
    </source>
</evidence>
<dbReference type="Gene3D" id="2.40.50.100">
    <property type="match status" value="1"/>
</dbReference>
<dbReference type="PANTHER" id="PTHR30158">
    <property type="entry name" value="ACRA/E-RELATED COMPONENT OF DRUG EFFLUX TRANSPORTER"/>
    <property type="match status" value="1"/>
</dbReference>
<protein>
    <submittedName>
        <fullName evidence="8">Efflux RND transporter periplasmic adaptor subunit</fullName>
    </submittedName>
</protein>
<comment type="subcellular location">
    <subcellularLocation>
        <location evidence="1">Cell inner membrane</location>
        <topology evidence="1">Lipid-anchor</topology>
    </subcellularLocation>
</comment>
<evidence type="ECO:0000259" key="5">
    <source>
        <dbReference type="Pfam" id="PF25917"/>
    </source>
</evidence>
<dbReference type="Pfam" id="PF25876">
    <property type="entry name" value="HH_MFP_RND"/>
    <property type="match status" value="1"/>
</dbReference>
<dbReference type="InterPro" id="IPR058624">
    <property type="entry name" value="MdtA-like_HH"/>
</dbReference>
<comment type="similarity">
    <text evidence="2">Belongs to the membrane fusion protein (MFP) (TC 8.A.1) family.</text>
</comment>
<evidence type="ECO:0000313" key="9">
    <source>
        <dbReference type="Proteomes" id="UP001201549"/>
    </source>
</evidence>
<reference evidence="9" key="1">
    <citation type="submission" date="2023-07" db="EMBL/GenBank/DDBJ databases">
        <title>Shewanella mangrovi sp. nov., an acetaldehyde- degrading bacterium isolated from mangrove sediment.</title>
        <authorList>
            <person name="Liu Y."/>
        </authorList>
    </citation>
    <scope>NUCLEOTIDE SEQUENCE [LARGE SCALE GENOMIC DNA]</scope>
    <source>
        <strain evidence="9">C32</strain>
    </source>
</reference>
<evidence type="ECO:0000256" key="3">
    <source>
        <dbReference type="SAM" id="Coils"/>
    </source>
</evidence>
<proteinExistence type="inferred from homology"/>
<feature type="domain" description="Multidrug resistance protein MdtA-like alpha-helical hairpin" evidence="4">
    <location>
        <begin position="112"/>
        <end position="181"/>
    </location>
</feature>
<dbReference type="InterPro" id="IPR058625">
    <property type="entry name" value="MdtA-like_BSH"/>
</dbReference>
<dbReference type="Pfam" id="PF25944">
    <property type="entry name" value="Beta-barrel_RND"/>
    <property type="match status" value="1"/>
</dbReference>